<feature type="transmembrane region" description="Helical" evidence="1">
    <location>
        <begin position="53"/>
        <end position="74"/>
    </location>
</feature>
<comment type="caution">
    <text evidence="2">The sequence shown here is derived from an EMBL/GenBank/DDBJ whole genome shotgun (WGS) entry which is preliminary data.</text>
</comment>
<name>A0ABR7IP31_9CLOT</name>
<organism evidence="2 3">
    <name type="scientific">Clostridium facile</name>
    <dbReference type="NCBI Taxonomy" id="2763035"/>
    <lineage>
        <taxon>Bacteria</taxon>
        <taxon>Bacillati</taxon>
        <taxon>Bacillota</taxon>
        <taxon>Clostridia</taxon>
        <taxon>Eubacteriales</taxon>
        <taxon>Clostridiaceae</taxon>
        <taxon>Clostridium</taxon>
    </lineage>
</organism>
<feature type="transmembrane region" description="Helical" evidence="1">
    <location>
        <begin position="14"/>
        <end position="32"/>
    </location>
</feature>
<accession>A0ABR7IP31</accession>
<dbReference type="SUPFAM" id="SSF53474">
    <property type="entry name" value="alpha/beta-Hydrolases"/>
    <property type="match status" value="1"/>
</dbReference>
<sequence length="428" mass="48560">MIVNCVFFLVEWKLWYLLPVLLLFFLFVNVFPSIHNFKVPTFRLRIAADGAELLILFLATSVVSGVYHIVMAFQLFPSHWLVWVVSALVAILTESILFWNGIIRVYCTSLQLGIRRRVIGIVCGWIPIANLWALCSIIYVVCSEVSFETQKMRLNQQRQQEQICHTKYPILLVHGVFFRDFKYLNYWGRIPEELKKNGAVLFYGNHHSASSVRESACELTKRIQQIVEETKCEKVNIIAHSKGGLDCRYAISQMGAAPYVASLTTINTPHQGCLFVDYLLNKVSVKFQNGIASKYNSTLKRLGDTSPDFLAAVNDLSSNACKNLNEQMPDSPQVYYQTVGSKLNHAISGKFPLNFSYPLVKHFDGGNDGLVAETSFQFHNHKHTFLTTPGSRGISHGDMIDLNRENIPGFDVREFYVQLVADLKQNGF</sequence>
<evidence type="ECO:0000313" key="3">
    <source>
        <dbReference type="Proteomes" id="UP000649151"/>
    </source>
</evidence>
<dbReference type="Gene3D" id="3.40.50.1820">
    <property type="entry name" value="alpha/beta hydrolase"/>
    <property type="match status" value="1"/>
</dbReference>
<dbReference type="EMBL" id="JACOQK010000001">
    <property type="protein sequence ID" value="MBC5786894.1"/>
    <property type="molecule type" value="Genomic_DNA"/>
</dbReference>
<protein>
    <submittedName>
        <fullName evidence="2">Alpha/beta hydrolase</fullName>
    </submittedName>
</protein>
<reference evidence="2 3" key="1">
    <citation type="submission" date="2020-08" db="EMBL/GenBank/DDBJ databases">
        <title>Genome public.</title>
        <authorList>
            <person name="Liu C."/>
            <person name="Sun Q."/>
        </authorList>
    </citation>
    <scope>NUCLEOTIDE SEQUENCE [LARGE SCALE GENOMIC DNA]</scope>
    <source>
        <strain evidence="2 3">NSJ-27</strain>
    </source>
</reference>
<dbReference type="InterPro" id="IPR029058">
    <property type="entry name" value="AB_hydrolase_fold"/>
</dbReference>
<keyword evidence="3" id="KW-1185">Reference proteome</keyword>
<dbReference type="Pfam" id="PF02089">
    <property type="entry name" value="Palm_thioest"/>
    <property type="match status" value="1"/>
</dbReference>
<feature type="transmembrane region" description="Helical" evidence="1">
    <location>
        <begin position="118"/>
        <end position="141"/>
    </location>
</feature>
<proteinExistence type="predicted"/>
<dbReference type="GO" id="GO:0016787">
    <property type="term" value="F:hydrolase activity"/>
    <property type="evidence" value="ECO:0007669"/>
    <property type="project" value="UniProtKB-KW"/>
</dbReference>
<keyword evidence="1" id="KW-1133">Transmembrane helix</keyword>
<keyword evidence="1" id="KW-0472">Membrane</keyword>
<evidence type="ECO:0000256" key="1">
    <source>
        <dbReference type="SAM" id="Phobius"/>
    </source>
</evidence>
<feature type="transmembrane region" description="Helical" evidence="1">
    <location>
        <begin position="80"/>
        <end position="106"/>
    </location>
</feature>
<gene>
    <name evidence="2" type="ORF">H8Z77_02505</name>
</gene>
<keyword evidence="2" id="KW-0378">Hydrolase</keyword>
<keyword evidence="1" id="KW-0812">Transmembrane</keyword>
<evidence type="ECO:0000313" key="2">
    <source>
        <dbReference type="EMBL" id="MBC5786894.1"/>
    </source>
</evidence>
<dbReference type="Proteomes" id="UP000649151">
    <property type="component" value="Unassembled WGS sequence"/>
</dbReference>